<dbReference type="PROSITE" id="PS00606">
    <property type="entry name" value="KS3_1"/>
    <property type="match status" value="1"/>
</dbReference>
<dbReference type="Proteomes" id="UP000663859">
    <property type="component" value="Unassembled WGS sequence"/>
</dbReference>
<dbReference type="InterPro" id="IPR014030">
    <property type="entry name" value="Ketoacyl_synth_N"/>
</dbReference>
<dbReference type="InterPro" id="IPR018201">
    <property type="entry name" value="Ketoacyl_synth_AS"/>
</dbReference>
<proteinExistence type="inferred from homology"/>
<dbReference type="InterPro" id="IPR020841">
    <property type="entry name" value="PKS_Beta-ketoAc_synthase_dom"/>
</dbReference>
<dbReference type="SMART" id="SM00825">
    <property type="entry name" value="PKS_KS"/>
    <property type="match status" value="1"/>
</dbReference>
<name>A0A8J2BL93_9BACT</name>
<reference evidence="5" key="1">
    <citation type="submission" date="2021-02" db="EMBL/GenBank/DDBJ databases">
        <authorList>
            <person name="Cremers G."/>
            <person name="Picone N."/>
        </authorList>
    </citation>
    <scope>NUCLEOTIDE SEQUENCE</scope>
    <source>
        <strain evidence="5">PQ17</strain>
    </source>
</reference>
<gene>
    <name evidence="5" type="ORF">MPNT_30003</name>
</gene>
<evidence type="ECO:0000259" key="4">
    <source>
        <dbReference type="PROSITE" id="PS52004"/>
    </source>
</evidence>
<keyword evidence="5" id="KW-0012">Acyltransferase</keyword>
<protein>
    <submittedName>
        <fullName evidence="5">3-oxoacyl-(Acyl-carrier-protein) synthase, KASII</fullName>
        <ecNumber evidence="5">2.3.1.41</ecNumber>
    </submittedName>
</protein>
<evidence type="ECO:0000256" key="2">
    <source>
        <dbReference type="ARBA" id="ARBA00022679"/>
    </source>
</evidence>
<organism evidence="5 6">
    <name type="scientific">Candidatus Methylacidithermus pantelleriae</name>
    <dbReference type="NCBI Taxonomy" id="2744239"/>
    <lineage>
        <taxon>Bacteria</taxon>
        <taxon>Pseudomonadati</taxon>
        <taxon>Verrucomicrobiota</taxon>
        <taxon>Methylacidiphilae</taxon>
        <taxon>Methylacidiphilales</taxon>
        <taxon>Methylacidiphilaceae</taxon>
        <taxon>Candidatus Methylacidithermus</taxon>
    </lineage>
</organism>
<dbReference type="Gene3D" id="3.40.47.10">
    <property type="match status" value="1"/>
</dbReference>
<dbReference type="InterPro" id="IPR016039">
    <property type="entry name" value="Thiolase-like"/>
</dbReference>
<dbReference type="GO" id="GO:0006633">
    <property type="term" value="P:fatty acid biosynthetic process"/>
    <property type="evidence" value="ECO:0007669"/>
    <property type="project" value="InterPro"/>
</dbReference>
<evidence type="ECO:0000256" key="1">
    <source>
        <dbReference type="ARBA" id="ARBA00008467"/>
    </source>
</evidence>
<dbReference type="Pfam" id="PF02801">
    <property type="entry name" value="Ketoacyl-synt_C"/>
    <property type="match status" value="1"/>
</dbReference>
<accession>A0A8J2BL93</accession>
<evidence type="ECO:0000256" key="3">
    <source>
        <dbReference type="RuleBase" id="RU003694"/>
    </source>
</evidence>
<dbReference type="EC" id="2.3.1.41" evidence="5"/>
<feature type="domain" description="Ketosynthase family 3 (KS3)" evidence="4">
    <location>
        <begin position="5"/>
        <end position="407"/>
    </location>
</feature>
<dbReference type="PROSITE" id="PS52004">
    <property type="entry name" value="KS3_2"/>
    <property type="match status" value="1"/>
</dbReference>
<dbReference type="Pfam" id="PF00109">
    <property type="entry name" value="ketoacyl-synt"/>
    <property type="match status" value="1"/>
</dbReference>
<evidence type="ECO:0000313" key="6">
    <source>
        <dbReference type="Proteomes" id="UP000663859"/>
    </source>
</evidence>
<evidence type="ECO:0000313" key="5">
    <source>
        <dbReference type="EMBL" id="CAF0698740.1"/>
    </source>
</evidence>
<keyword evidence="2 3" id="KW-0808">Transferase</keyword>
<dbReference type="GO" id="GO:0004315">
    <property type="term" value="F:3-oxoacyl-[acyl-carrier-protein] synthase activity"/>
    <property type="evidence" value="ECO:0007669"/>
    <property type="project" value="UniProtKB-EC"/>
</dbReference>
<dbReference type="SUPFAM" id="SSF53901">
    <property type="entry name" value="Thiolase-like"/>
    <property type="match status" value="1"/>
</dbReference>
<sequence>MSVESASVVVTGLGAVTPLGKNASLSWRNLLEGRWVVGPVTLFDTEGCHSHVASEVHPLPELEISAKTCSRLPRASRLALPAAHEALAMAGLWPRDLGRGLLELPLVLSTTGGGMAFGETFLRLSYQRGRVRGRLPLVARYQPQQQVLDLQEHLGFQGPSVVLANACASGSNAIGHAADWIRSREVDCVLVGGVEALSELIFVGFDSLQTLSPDLCRPFDRNRKGLILGEASAFVVLESQEHALSRGIRPLCYVSGYGHLTDLYHLTQPSPDGSALIGALDQAVKQAKLPPEAIGYVNAHGTGTPANDLMEAWAYYRFFGEAFHQLRVSSTKAAIGHSLGASGCVEAVFSILALVTRQLPPQILCEDPMEPMGPILVRKSETLRPGASVASVNLGFGGSNAALLFSPYEPQ</sequence>
<comment type="caution">
    <text evidence="5">The sequence shown here is derived from an EMBL/GenBank/DDBJ whole genome shotgun (WGS) entry which is preliminary data.</text>
</comment>
<dbReference type="EMBL" id="CAJNOB010000023">
    <property type="protein sequence ID" value="CAF0698740.1"/>
    <property type="molecule type" value="Genomic_DNA"/>
</dbReference>
<keyword evidence="6" id="KW-1185">Reference proteome</keyword>
<dbReference type="PANTHER" id="PTHR11712">
    <property type="entry name" value="POLYKETIDE SYNTHASE-RELATED"/>
    <property type="match status" value="1"/>
</dbReference>
<dbReference type="PANTHER" id="PTHR11712:SF347">
    <property type="entry name" value="BETA KETOACYL-ACYL CARRIER PROTEIN SYNTHASE"/>
    <property type="match status" value="1"/>
</dbReference>
<dbReference type="AlphaFoldDB" id="A0A8J2BL93"/>
<dbReference type="InterPro" id="IPR014031">
    <property type="entry name" value="Ketoacyl_synth_C"/>
</dbReference>
<dbReference type="RefSeq" id="WP_174582021.1">
    <property type="nucleotide sequence ID" value="NZ_CAJNOB010000023.1"/>
</dbReference>
<dbReference type="CDD" id="cd00834">
    <property type="entry name" value="KAS_I_II"/>
    <property type="match status" value="1"/>
</dbReference>
<dbReference type="InterPro" id="IPR000794">
    <property type="entry name" value="Beta-ketoacyl_synthase"/>
</dbReference>
<comment type="similarity">
    <text evidence="1 3">Belongs to the thiolase-like superfamily. Beta-ketoacyl-ACP synthases family.</text>
</comment>